<keyword evidence="11 14" id="KW-0255">Endonuclease</keyword>
<dbReference type="PANTHER" id="PTHR10954:SF18">
    <property type="entry name" value="RIBONUCLEASE HII"/>
    <property type="match status" value="1"/>
</dbReference>
<evidence type="ECO:0000256" key="13">
    <source>
        <dbReference type="ARBA" id="ARBA00023211"/>
    </source>
</evidence>
<dbReference type="InterPro" id="IPR012337">
    <property type="entry name" value="RNaseH-like_sf"/>
</dbReference>
<proteinExistence type="inferred from homology"/>
<feature type="binding site" evidence="14 15">
    <location>
        <position position="92"/>
    </location>
    <ligand>
        <name>a divalent metal cation</name>
        <dbReference type="ChEBI" id="CHEBI:60240"/>
    </ligand>
</feature>
<dbReference type="NCBIfam" id="NF000594">
    <property type="entry name" value="PRK00015.1-1"/>
    <property type="match status" value="1"/>
</dbReference>
<evidence type="ECO:0000256" key="1">
    <source>
        <dbReference type="ARBA" id="ARBA00000077"/>
    </source>
</evidence>
<reference evidence="18" key="1">
    <citation type="submission" date="2020-12" db="EMBL/GenBank/DDBJ databases">
        <title>Clostridium thailandense sp. nov., a novel acetogenic bacterium isolated from peat land soil in Thailand.</title>
        <authorList>
            <person name="Chaikitkaew S."/>
            <person name="Birkeland N.K."/>
        </authorList>
    </citation>
    <scope>NUCLEOTIDE SEQUENCE</scope>
    <source>
        <strain evidence="18">DSM 17425</strain>
    </source>
</reference>
<evidence type="ECO:0000313" key="18">
    <source>
        <dbReference type="EMBL" id="MBI6875017.1"/>
    </source>
</evidence>
<dbReference type="InterPro" id="IPR036397">
    <property type="entry name" value="RNaseH_sf"/>
</dbReference>
<feature type="binding site" evidence="14 15">
    <location>
        <position position="93"/>
    </location>
    <ligand>
        <name>a divalent metal cation</name>
        <dbReference type="ChEBI" id="CHEBI:60240"/>
    </ligand>
</feature>
<accession>A0A934I1D0</accession>
<comment type="function">
    <text evidence="3 14 16">Endonuclease that specifically degrades the RNA of RNA-DNA hybrids.</text>
</comment>
<dbReference type="GO" id="GO:0005737">
    <property type="term" value="C:cytoplasm"/>
    <property type="evidence" value="ECO:0007669"/>
    <property type="project" value="UniProtKB-SubCell"/>
</dbReference>
<dbReference type="PANTHER" id="PTHR10954">
    <property type="entry name" value="RIBONUCLEASE H2 SUBUNIT A"/>
    <property type="match status" value="1"/>
</dbReference>
<comment type="subcellular location">
    <subcellularLocation>
        <location evidence="4 14">Cytoplasm</location>
    </subcellularLocation>
</comment>
<dbReference type="GO" id="GO:0004523">
    <property type="term" value="F:RNA-DNA hybrid ribonuclease activity"/>
    <property type="evidence" value="ECO:0007669"/>
    <property type="project" value="UniProtKB-UniRule"/>
</dbReference>
<dbReference type="EC" id="3.1.26.4" evidence="6 14"/>
<dbReference type="GO" id="GO:0006298">
    <property type="term" value="P:mismatch repair"/>
    <property type="evidence" value="ECO:0007669"/>
    <property type="project" value="TreeGrafter"/>
</dbReference>
<evidence type="ECO:0000256" key="11">
    <source>
        <dbReference type="ARBA" id="ARBA00022759"/>
    </source>
</evidence>
<evidence type="ECO:0000256" key="4">
    <source>
        <dbReference type="ARBA" id="ARBA00004496"/>
    </source>
</evidence>
<dbReference type="InterPro" id="IPR022898">
    <property type="entry name" value="RNase_HII"/>
</dbReference>
<comment type="catalytic activity">
    <reaction evidence="1 14 15 16">
        <text>Endonucleolytic cleavage to 5'-phosphomonoester.</text>
        <dbReference type="EC" id="3.1.26.4"/>
    </reaction>
</comment>
<comment type="cofactor">
    <cofactor evidence="14 15">
        <name>Mn(2+)</name>
        <dbReference type="ChEBI" id="CHEBI:29035"/>
    </cofactor>
    <cofactor evidence="14 15">
        <name>Mg(2+)</name>
        <dbReference type="ChEBI" id="CHEBI:18420"/>
    </cofactor>
    <text evidence="14 15">Manganese or magnesium. Binds 1 divalent metal ion per monomer in the absence of substrate. May bind a second metal ion after substrate binding.</text>
</comment>
<dbReference type="GO" id="GO:0032299">
    <property type="term" value="C:ribonuclease H2 complex"/>
    <property type="evidence" value="ECO:0007669"/>
    <property type="project" value="TreeGrafter"/>
</dbReference>
<comment type="caution">
    <text evidence="18">The sequence shown here is derived from an EMBL/GenBank/DDBJ whole genome shotgun (WGS) entry which is preliminary data.</text>
</comment>
<evidence type="ECO:0000256" key="6">
    <source>
        <dbReference type="ARBA" id="ARBA00012180"/>
    </source>
</evidence>
<protein>
    <recommendedName>
        <fullName evidence="7 14">Ribonuclease HII</fullName>
        <shortName evidence="14">RNase HII</shortName>
        <ecNumber evidence="6 14">3.1.26.4</ecNumber>
    </recommendedName>
</protein>
<evidence type="ECO:0000256" key="16">
    <source>
        <dbReference type="RuleBase" id="RU003515"/>
    </source>
</evidence>
<evidence type="ECO:0000256" key="5">
    <source>
        <dbReference type="ARBA" id="ARBA00007383"/>
    </source>
</evidence>
<dbReference type="InterPro" id="IPR024567">
    <property type="entry name" value="RNase_HII/HIII_dom"/>
</dbReference>
<evidence type="ECO:0000256" key="9">
    <source>
        <dbReference type="ARBA" id="ARBA00022722"/>
    </source>
</evidence>
<gene>
    <name evidence="14" type="primary">rnhB</name>
    <name evidence="18" type="ORF">I6U51_20300</name>
</gene>
<dbReference type="Pfam" id="PF01351">
    <property type="entry name" value="RNase_HII"/>
    <property type="match status" value="1"/>
</dbReference>
<evidence type="ECO:0000256" key="10">
    <source>
        <dbReference type="ARBA" id="ARBA00022723"/>
    </source>
</evidence>
<evidence type="ECO:0000256" key="3">
    <source>
        <dbReference type="ARBA" id="ARBA00004065"/>
    </source>
</evidence>
<feature type="domain" description="RNase H type-2" evidence="17">
    <location>
        <begin position="86"/>
        <end position="273"/>
    </location>
</feature>
<dbReference type="PROSITE" id="PS51975">
    <property type="entry name" value="RNASE_H_2"/>
    <property type="match status" value="1"/>
</dbReference>
<evidence type="ECO:0000256" key="15">
    <source>
        <dbReference type="PROSITE-ProRule" id="PRU01319"/>
    </source>
</evidence>
<evidence type="ECO:0000256" key="2">
    <source>
        <dbReference type="ARBA" id="ARBA00001946"/>
    </source>
</evidence>
<dbReference type="Proteomes" id="UP000622687">
    <property type="component" value="Unassembled WGS sequence"/>
</dbReference>
<dbReference type="SUPFAM" id="SSF53098">
    <property type="entry name" value="Ribonuclease H-like"/>
    <property type="match status" value="1"/>
</dbReference>
<dbReference type="GO" id="GO:0030145">
    <property type="term" value="F:manganese ion binding"/>
    <property type="evidence" value="ECO:0007669"/>
    <property type="project" value="UniProtKB-UniRule"/>
</dbReference>
<comment type="cofactor">
    <cofactor evidence="2">
        <name>Mg(2+)</name>
        <dbReference type="ChEBI" id="CHEBI:18420"/>
    </cofactor>
</comment>
<evidence type="ECO:0000256" key="14">
    <source>
        <dbReference type="HAMAP-Rule" id="MF_00052"/>
    </source>
</evidence>
<keyword evidence="8 14" id="KW-0963">Cytoplasm</keyword>
<dbReference type="GO" id="GO:0043137">
    <property type="term" value="P:DNA replication, removal of RNA primer"/>
    <property type="evidence" value="ECO:0007669"/>
    <property type="project" value="TreeGrafter"/>
</dbReference>
<dbReference type="NCBIfam" id="NF000595">
    <property type="entry name" value="PRK00015.1-3"/>
    <property type="match status" value="1"/>
</dbReference>
<evidence type="ECO:0000256" key="8">
    <source>
        <dbReference type="ARBA" id="ARBA00022490"/>
    </source>
</evidence>
<dbReference type="FunFam" id="3.30.420.10:FF:000113">
    <property type="entry name" value="Ribonuclease HII"/>
    <property type="match status" value="1"/>
</dbReference>
<keyword evidence="12 14" id="KW-0378">Hydrolase</keyword>
<dbReference type="EMBL" id="JAEEGB010000037">
    <property type="protein sequence ID" value="MBI6875017.1"/>
    <property type="molecule type" value="Genomic_DNA"/>
</dbReference>
<dbReference type="GO" id="GO:0003723">
    <property type="term" value="F:RNA binding"/>
    <property type="evidence" value="ECO:0007669"/>
    <property type="project" value="UniProtKB-UniRule"/>
</dbReference>
<dbReference type="InterPro" id="IPR001352">
    <property type="entry name" value="RNase_HII/HIII"/>
</dbReference>
<feature type="binding site" evidence="14 15">
    <location>
        <position position="189"/>
    </location>
    <ligand>
        <name>a divalent metal cation</name>
        <dbReference type="ChEBI" id="CHEBI:60240"/>
    </ligand>
</feature>
<keyword evidence="10 14" id="KW-0479">Metal-binding</keyword>
<name>A0A934I1D0_9CLOT</name>
<keyword evidence="13 14" id="KW-0464">Manganese</keyword>
<dbReference type="CDD" id="cd07182">
    <property type="entry name" value="RNase_HII_bacteria_HII_like"/>
    <property type="match status" value="1"/>
</dbReference>
<keyword evidence="19" id="KW-1185">Reference proteome</keyword>
<evidence type="ECO:0000256" key="7">
    <source>
        <dbReference type="ARBA" id="ARBA00019179"/>
    </source>
</evidence>
<evidence type="ECO:0000256" key="12">
    <source>
        <dbReference type="ARBA" id="ARBA00022801"/>
    </source>
</evidence>
<evidence type="ECO:0000259" key="17">
    <source>
        <dbReference type="PROSITE" id="PS51975"/>
    </source>
</evidence>
<evidence type="ECO:0000313" key="19">
    <source>
        <dbReference type="Proteomes" id="UP000622687"/>
    </source>
</evidence>
<keyword evidence="9 14" id="KW-0540">Nuclease</keyword>
<sequence>MEEDLFENAGKLNFNNIKTYTAYIKNNYSEVGKKKLYRIIECLNKDTRKNVLSLAESLGKFIEKNENEISRVKDMYEFDKSFGKYIYVAGVDEVGRGPLAGPIAAAAVVLKLNYKEDNDLILGVKDSKKLSPKNREALSNIIKEKAVSYNVAVLNSTEIDDKGIAWCNNEVLRRAVLGLKVSPDIVLSDGYAVKNLNIHNEFIIKGDARSASIAAASIVAKVYRDNLMREYSGMYPHYGFESNAGYGTEEHIQAIKKLGTCKIHRMSFLRNII</sequence>
<dbReference type="AlphaFoldDB" id="A0A934I1D0"/>
<dbReference type="HAMAP" id="MF_00052_B">
    <property type="entry name" value="RNase_HII_B"/>
    <property type="match status" value="1"/>
</dbReference>
<organism evidence="18 19">
    <name type="scientific">Clostridium aciditolerans</name>
    <dbReference type="NCBI Taxonomy" id="339861"/>
    <lineage>
        <taxon>Bacteria</taxon>
        <taxon>Bacillati</taxon>
        <taxon>Bacillota</taxon>
        <taxon>Clostridia</taxon>
        <taxon>Eubacteriales</taxon>
        <taxon>Clostridiaceae</taxon>
        <taxon>Clostridium</taxon>
    </lineage>
</organism>
<dbReference type="Gene3D" id="3.30.420.10">
    <property type="entry name" value="Ribonuclease H-like superfamily/Ribonuclease H"/>
    <property type="match status" value="1"/>
</dbReference>
<comment type="similarity">
    <text evidence="5 14 16">Belongs to the RNase HII family.</text>
</comment>